<reference evidence="1" key="1">
    <citation type="submission" date="2014-06" db="EMBL/GenBank/DDBJ databases">
        <title>Molecular and ecological studies on carbamate pesticide degrading bacteria isolated from agricultural soils.</title>
        <authorList>
            <person name="Kim D.-U."/>
            <person name="Ka J.-O."/>
        </authorList>
    </citation>
    <scope>NUCLEOTIDE SEQUENCE</scope>
    <source>
        <strain evidence="1">JE1</strain>
        <plasmid evidence="1">pJE1</plasmid>
    </source>
</reference>
<protein>
    <submittedName>
        <fullName evidence="1">Uncharacterized protein</fullName>
    </submittedName>
</protein>
<geneLocation type="plasmid" evidence="1">
    <name>pJE1</name>
</geneLocation>
<dbReference type="AlphaFoldDB" id="A0A0D5A073"/>
<organism evidence="1">
    <name type="scientific">Sphingomonas sp. JE1</name>
    <dbReference type="NCBI Taxonomy" id="1628059"/>
    <lineage>
        <taxon>Bacteria</taxon>
        <taxon>Pseudomonadati</taxon>
        <taxon>Pseudomonadota</taxon>
        <taxon>Alphaproteobacteria</taxon>
        <taxon>Sphingomonadales</taxon>
        <taxon>Sphingomonadaceae</taxon>
        <taxon>Sphingomonas</taxon>
    </lineage>
</organism>
<accession>A0A0D5A073</accession>
<sequence length="77" mass="8726">MTPGDLGHIRPFLEALLYDPRLRRRRPSTVAIRQGNDIKALDLACPLTPVSFETGFEITTYRHLANARLTTYQIAKS</sequence>
<proteinExistence type="predicted"/>
<evidence type="ECO:0000313" key="1">
    <source>
        <dbReference type="EMBL" id="AJW29561.1"/>
    </source>
</evidence>
<keyword evidence="1" id="KW-0614">Plasmid</keyword>
<dbReference type="EMBL" id="KM017071">
    <property type="protein sequence ID" value="AJW29561.1"/>
    <property type="molecule type" value="Genomic_DNA"/>
</dbReference>
<gene>
    <name evidence="1" type="ORF">pJE1_139</name>
</gene>
<name>A0A0D5A073_9SPHN</name>